<protein>
    <submittedName>
        <fullName evidence="3">Uncharacterized protein</fullName>
    </submittedName>
</protein>
<name>S8AMY8_DACHA</name>
<feature type="transmembrane region" description="Helical" evidence="2">
    <location>
        <begin position="36"/>
        <end position="58"/>
    </location>
</feature>
<dbReference type="HOGENOM" id="CLU_131051_1_0_1"/>
<evidence type="ECO:0000313" key="4">
    <source>
        <dbReference type="Proteomes" id="UP000015100"/>
    </source>
</evidence>
<accession>S8AMY8</accession>
<keyword evidence="2" id="KW-0812">Transmembrane</keyword>
<reference evidence="4" key="2">
    <citation type="submission" date="2013-04" db="EMBL/GenBank/DDBJ databases">
        <title>Genomic mechanisms accounting for the adaptation to parasitism in nematode-trapping fungi.</title>
        <authorList>
            <person name="Ahren D.G."/>
        </authorList>
    </citation>
    <scope>NUCLEOTIDE SEQUENCE [LARGE SCALE GENOMIC DNA]</scope>
    <source>
        <strain evidence="4">CBS 200.50</strain>
    </source>
</reference>
<dbReference type="InterPro" id="IPR020999">
    <property type="entry name" value="Chitin_synth_reg_RCR"/>
</dbReference>
<dbReference type="PANTHER" id="PTHR28187:SF1">
    <property type="entry name" value="PROTEIN RCR1-RELATED"/>
    <property type="match status" value="1"/>
</dbReference>
<keyword evidence="2" id="KW-0472">Membrane</keyword>
<keyword evidence="4" id="KW-1185">Reference proteome</keyword>
<dbReference type="OMA" id="YDWGRWV"/>
<dbReference type="PANTHER" id="PTHR28187">
    <property type="entry name" value="PROTEIN RCR1-RELATED"/>
    <property type="match status" value="1"/>
</dbReference>
<reference evidence="3 4" key="1">
    <citation type="journal article" date="2013" name="PLoS Genet.">
        <title>Genomic mechanisms accounting for the adaptation to parasitism in nematode-trapping fungi.</title>
        <authorList>
            <person name="Meerupati T."/>
            <person name="Andersson K.M."/>
            <person name="Friman E."/>
            <person name="Kumar D."/>
            <person name="Tunlid A."/>
            <person name="Ahren D."/>
        </authorList>
    </citation>
    <scope>NUCLEOTIDE SEQUENCE [LARGE SCALE GENOMIC DNA]</scope>
    <source>
        <strain evidence="3 4">CBS 200.50</strain>
    </source>
</reference>
<feature type="region of interest" description="Disordered" evidence="1">
    <location>
        <begin position="126"/>
        <end position="166"/>
    </location>
</feature>
<gene>
    <name evidence="3" type="ORF">H072_1793</name>
</gene>
<dbReference type="OrthoDB" id="5371543at2759"/>
<dbReference type="Pfam" id="PF12273">
    <property type="entry name" value="RCR"/>
    <property type="match status" value="1"/>
</dbReference>
<evidence type="ECO:0000256" key="1">
    <source>
        <dbReference type="SAM" id="MobiDB-lite"/>
    </source>
</evidence>
<dbReference type="AlphaFoldDB" id="S8AMY8"/>
<dbReference type="Proteomes" id="UP000015100">
    <property type="component" value="Unassembled WGS sequence"/>
</dbReference>
<organism evidence="3 4">
    <name type="scientific">Dactylellina haptotyla (strain CBS 200.50)</name>
    <name type="common">Nematode-trapping fungus</name>
    <name type="synonym">Monacrosporium haptotylum</name>
    <dbReference type="NCBI Taxonomy" id="1284197"/>
    <lineage>
        <taxon>Eukaryota</taxon>
        <taxon>Fungi</taxon>
        <taxon>Dikarya</taxon>
        <taxon>Ascomycota</taxon>
        <taxon>Pezizomycotina</taxon>
        <taxon>Orbiliomycetes</taxon>
        <taxon>Orbiliales</taxon>
        <taxon>Orbiliaceae</taxon>
        <taxon>Dactylellina</taxon>
    </lineage>
</organism>
<dbReference type="EMBL" id="AQGS01000055">
    <property type="protein sequence ID" value="EPS44234.1"/>
    <property type="molecule type" value="Genomic_DNA"/>
</dbReference>
<evidence type="ECO:0000313" key="3">
    <source>
        <dbReference type="EMBL" id="EPS44234.1"/>
    </source>
</evidence>
<evidence type="ECO:0000256" key="2">
    <source>
        <dbReference type="SAM" id="Phobius"/>
    </source>
</evidence>
<keyword evidence="2" id="KW-1133">Transmembrane helix</keyword>
<dbReference type="eggNOG" id="ENOG502S8F1">
    <property type="taxonomic scope" value="Eukaryota"/>
</dbReference>
<proteinExistence type="predicted"/>
<comment type="caution">
    <text evidence="3">The sequence shown here is derived from an EMBL/GenBank/DDBJ whole genome shotgun (WGS) entry which is preliminary data.</text>
</comment>
<dbReference type="GO" id="GO:0016192">
    <property type="term" value="P:vesicle-mediated transport"/>
    <property type="evidence" value="ECO:0007669"/>
    <property type="project" value="TreeGrafter"/>
</dbReference>
<sequence length="166" mass="18139">MVAISAERAAAMLDKREYYCDFSGCYYSPWYSWQRWVVLGVLLVVTAIVLLACACFSARRRRRRGLSPFYGTAWAAPPPAYDVHNIGHQNTTGPQYGGQTYASNNYNTNSGFAGSPPAYMGANADYYGGQQGPPPRGGYEMNNFGSGSGPAPYIPPRPQEAHVAKH</sequence>